<organism evidence="2 3">
    <name type="scientific">Massilia violaceinigra</name>
    <dbReference type="NCBI Taxonomy" id="2045208"/>
    <lineage>
        <taxon>Bacteria</taxon>
        <taxon>Pseudomonadati</taxon>
        <taxon>Pseudomonadota</taxon>
        <taxon>Betaproteobacteria</taxon>
        <taxon>Burkholderiales</taxon>
        <taxon>Oxalobacteraceae</taxon>
        <taxon>Telluria group</taxon>
        <taxon>Massilia</taxon>
    </lineage>
</organism>
<feature type="transmembrane region" description="Helical" evidence="1">
    <location>
        <begin position="41"/>
        <end position="60"/>
    </location>
</feature>
<dbReference type="Proteomes" id="UP000831532">
    <property type="component" value="Chromosome"/>
</dbReference>
<sequence>MKATVARIMGIAMAVFLIAFVSSMRTYPAWDLSAEVSAFDIGIFAAAASVFLQSLLGLVYNDFIFLQQKKDWRDFWSGDVLEYFYRSNQRREIWMLARGKFILYFLSTVLSIGLLIAYNKIRY</sequence>
<keyword evidence="1" id="KW-0472">Membrane</keyword>
<proteinExistence type="predicted"/>
<name>A0ABY4A762_9BURK</name>
<dbReference type="RefSeq" id="WP_243490607.1">
    <property type="nucleotide sequence ID" value="NZ_CP063361.1"/>
</dbReference>
<gene>
    <name evidence="2" type="ORF">INH39_28910</name>
</gene>
<protein>
    <recommendedName>
        <fullName evidence="4">DUF3899 domain-containing protein</fullName>
    </recommendedName>
</protein>
<keyword evidence="3" id="KW-1185">Reference proteome</keyword>
<evidence type="ECO:0000313" key="3">
    <source>
        <dbReference type="Proteomes" id="UP000831532"/>
    </source>
</evidence>
<reference evidence="2 3" key="1">
    <citation type="submission" date="2020-10" db="EMBL/GenBank/DDBJ databases">
        <title>Genome analysis of Massilia species.</title>
        <authorList>
            <person name="Jung D.-H."/>
        </authorList>
    </citation>
    <scope>NUCLEOTIDE SEQUENCE [LARGE SCALE GENOMIC DNA]</scope>
    <source>
        <strain evidence="3">sipir</strain>
    </source>
</reference>
<feature type="transmembrane region" description="Helical" evidence="1">
    <location>
        <begin position="101"/>
        <end position="118"/>
    </location>
</feature>
<evidence type="ECO:0000313" key="2">
    <source>
        <dbReference type="EMBL" id="UOD29381.1"/>
    </source>
</evidence>
<keyword evidence="1" id="KW-1133">Transmembrane helix</keyword>
<evidence type="ECO:0008006" key="4">
    <source>
        <dbReference type="Google" id="ProtNLM"/>
    </source>
</evidence>
<dbReference type="EMBL" id="CP063361">
    <property type="protein sequence ID" value="UOD29381.1"/>
    <property type="molecule type" value="Genomic_DNA"/>
</dbReference>
<accession>A0ABY4A762</accession>
<keyword evidence="1" id="KW-0812">Transmembrane</keyword>
<evidence type="ECO:0000256" key="1">
    <source>
        <dbReference type="SAM" id="Phobius"/>
    </source>
</evidence>